<feature type="non-terminal residue" evidence="9">
    <location>
        <position position="1"/>
    </location>
</feature>
<evidence type="ECO:0000313" key="10">
    <source>
        <dbReference type="Proteomes" id="UP000237438"/>
    </source>
</evidence>
<keyword evidence="6 8" id="KW-0472">Membrane</keyword>
<dbReference type="AlphaFoldDB" id="A0A2S4PIU4"/>
<evidence type="ECO:0000256" key="1">
    <source>
        <dbReference type="ARBA" id="ARBA00004141"/>
    </source>
</evidence>
<comment type="caution">
    <text evidence="9">The sequence shown here is derived from an EMBL/GenBank/DDBJ whole genome shotgun (WGS) entry which is preliminary data.</text>
</comment>
<dbReference type="FunFam" id="1.20.1250.20:FF:000085">
    <property type="entry name" value="MFS peptide transporter Ptr2"/>
    <property type="match status" value="1"/>
</dbReference>
<keyword evidence="4 7" id="KW-0812">Transmembrane</keyword>
<sequence>INFPTDEELHSLRRVPETIPWGVYSLAFVELCERFSFYGTTVVFTNFIQQALPPNSKTGAGHSGQSGALGLGQQASTGIGMFNQFWIYLVPLFAAYVADKYLGRFRTICYALGVAIVGHVILVISATPAIIVHPKSSLACFLTGLVIMGFGTGSFKPNISPLIAEQLRVTTLRVQTLASGEKVIIDPAVTQSRVYHYFYLFINVGSLVGQVGMVYCEKYVGFWLSFLLPTLLLCICPVVVWYARKKYVRTPPGGSVLGNAMKLFLLGNKGRWSLNPVGTYRRLNDGTFWTQIKPSAMLASERPAWMTFDDQWVEEVRRGFAACAVFCWIPLYWLTYNQLNNNLTSQAAVMELHGLPNDVLSNLDPLALIILIPIFDTVIYPGLRKARIQLTPIKRIALGFFVGSSAMVWAAVLQAYIYKKSICGNRAAGLLPPGLGGDGTKACPAVAINVWAQSGAYILIAISEILTSITTLEYAFSKAPTNMRSLVMAFSLFMSAISSALGEAFVSLSSDPLLVWNYATMAILSGVGGTLFWLQFRKLDEEEDRLNTLPVGHITIAGQDLE</sequence>
<comment type="similarity">
    <text evidence="2 7">Belongs to the major facilitator superfamily. Proton-dependent oligopeptide transporter (POT/PTR) (TC 2.A.17) family.</text>
</comment>
<feature type="transmembrane region" description="Helical" evidence="8">
    <location>
        <begin position="488"/>
        <end position="509"/>
    </location>
</feature>
<dbReference type="SUPFAM" id="SSF103473">
    <property type="entry name" value="MFS general substrate transporter"/>
    <property type="match status" value="1"/>
</dbReference>
<keyword evidence="10" id="KW-1185">Reference proteome</keyword>
<evidence type="ECO:0000256" key="7">
    <source>
        <dbReference type="RuleBase" id="RU003755"/>
    </source>
</evidence>
<dbReference type="OrthoDB" id="8904098at2759"/>
<gene>
    <name evidence="9" type="ORF">EPUL_005990</name>
</gene>
<accession>A0A2S4PIU4</accession>
<feature type="non-terminal residue" evidence="9">
    <location>
        <position position="562"/>
    </location>
</feature>
<evidence type="ECO:0000256" key="6">
    <source>
        <dbReference type="ARBA" id="ARBA00023136"/>
    </source>
</evidence>
<dbReference type="EMBL" id="PEDP01005740">
    <property type="protein sequence ID" value="POS81944.1"/>
    <property type="molecule type" value="Genomic_DNA"/>
</dbReference>
<feature type="transmembrane region" description="Helical" evidence="8">
    <location>
        <begin position="110"/>
        <end position="130"/>
    </location>
</feature>
<dbReference type="Pfam" id="PF00854">
    <property type="entry name" value="PTR2"/>
    <property type="match status" value="1"/>
</dbReference>
<dbReference type="GO" id="GO:0071916">
    <property type="term" value="F:dipeptide transmembrane transporter activity"/>
    <property type="evidence" value="ECO:0007669"/>
    <property type="project" value="UniProtKB-ARBA"/>
</dbReference>
<evidence type="ECO:0000313" key="9">
    <source>
        <dbReference type="EMBL" id="POS81944.1"/>
    </source>
</evidence>
<organism evidence="9 10">
    <name type="scientific">Erysiphe pulchra</name>
    <dbReference type="NCBI Taxonomy" id="225359"/>
    <lineage>
        <taxon>Eukaryota</taxon>
        <taxon>Fungi</taxon>
        <taxon>Dikarya</taxon>
        <taxon>Ascomycota</taxon>
        <taxon>Pezizomycotina</taxon>
        <taxon>Leotiomycetes</taxon>
        <taxon>Erysiphales</taxon>
        <taxon>Erysiphaceae</taxon>
        <taxon>Erysiphe</taxon>
    </lineage>
</organism>
<keyword evidence="5 8" id="KW-1133">Transmembrane helix</keyword>
<feature type="transmembrane region" description="Helical" evidence="8">
    <location>
        <begin position="395"/>
        <end position="417"/>
    </location>
</feature>
<dbReference type="Proteomes" id="UP000237438">
    <property type="component" value="Unassembled WGS sequence"/>
</dbReference>
<feature type="transmembrane region" description="Helical" evidence="8">
    <location>
        <begin position="319"/>
        <end position="336"/>
    </location>
</feature>
<feature type="transmembrane region" description="Helical" evidence="8">
    <location>
        <begin position="365"/>
        <end position="383"/>
    </location>
</feature>
<dbReference type="Gene3D" id="1.20.1250.20">
    <property type="entry name" value="MFS general substrate transporter like domains"/>
    <property type="match status" value="1"/>
</dbReference>
<evidence type="ECO:0000256" key="3">
    <source>
        <dbReference type="ARBA" id="ARBA00022448"/>
    </source>
</evidence>
<dbReference type="PANTHER" id="PTHR11654">
    <property type="entry name" value="OLIGOPEPTIDE TRANSPORTER-RELATED"/>
    <property type="match status" value="1"/>
</dbReference>
<reference evidence="9 10" key="1">
    <citation type="submission" date="2017-10" db="EMBL/GenBank/DDBJ databases">
        <title>Development of genomic resources for the powdery mildew, Erysiphe pulchra.</title>
        <authorList>
            <person name="Wadl P.A."/>
            <person name="Mack B.M."/>
            <person name="Moore G."/>
            <person name="Beltz S.B."/>
        </authorList>
    </citation>
    <scope>NUCLEOTIDE SEQUENCE [LARGE SCALE GENOMIC DNA]</scope>
    <source>
        <strain evidence="9">Cflorida</strain>
    </source>
</reference>
<keyword evidence="3 7" id="KW-0813">Transport</keyword>
<dbReference type="InterPro" id="IPR018456">
    <property type="entry name" value="PTR2_symporter_CS"/>
</dbReference>
<comment type="subcellular location">
    <subcellularLocation>
        <location evidence="1 7">Membrane</location>
        <topology evidence="1 7">Multi-pass membrane protein</topology>
    </subcellularLocation>
</comment>
<dbReference type="InterPro" id="IPR000109">
    <property type="entry name" value="POT_fam"/>
</dbReference>
<feature type="transmembrane region" description="Helical" evidence="8">
    <location>
        <begin position="221"/>
        <end position="243"/>
    </location>
</feature>
<proteinExistence type="inferred from homology"/>
<feature type="transmembrane region" description="Helical" evidence="8">
    <location>
        <begin position="515"/>
        <end position="536"/>
    </location>
</feature>
<evidence type="ECO:0000256" key="2">
    <source>
        <dbReference type="ARBA" id="ARBA00005982"/>
    </source>
</evidence>
<evidence type="ECO:0000256" key="5">
    <source>
        <dbReference type="ARBA" id="ARBA00022989"/>
    </source>
</evidence>
<dbReference type="InterPro" id="IPR036259">
    <property type="entry name" value="MFS_trans_sf"/>
</dbReference>
<feature type="transmembrane region" description="Helical" evidence="8">
    <location>
        <begin position="456"/>
        <end position="476"/>
    </location>
</feature>
<dbReference type="STRING" id="225359.A0A2S4PIU4"/>
<name>A0A2S4PIU4_9PEZI</name>
<feature type="transmembrane region" description="Helical" evidence="8">
    <location>
        <begin position="136"/>
        <end position="155"/>
    </location>
</feature>
<feature type="transmembrane region" description="Helical" evidence="8">
    <location>
        <begin position="79"/>
        <end position="98"/>
    </location>
</feature>
<evidence type="ECO:0008006" key="11">
    <source>
        <dbReference type="Google" id="ProtNLM"/>
    </source>
</evidence>
<dbReference type="PROSITE" id="PS01023">
    <property type="entry name" value="PTR2_2"/>
    <property type="match status" value="1"/>
</dbReference>
<evidence type="ECO:0000256" key="8">
    <source>
        <dbReference type="SAM" id="Phobius"/>
    </source>
</evidence>
<protein>
    <recommendedName>
        <fullName evidence="11">PTR2-domain-containing protein</fullName>
    </recommendedName>
</protein>
<feature type="transmembrane region" description="Helical" evidence="8">
    <location>
        <begin position="197"/>
        <end position="215"/>
    </location>
</feature>
<dbReference type="GO" id="GO:0005886">
    <property type="term" value="C:plasma membrane"/>
    <property type="evidence" value="ECO:0007669"/>
    <property type="project" value="UniProtKB-ARBA"/>
</dbReference>
<evidence type="ECO:0000256" key="4">
    <source>
        <dbReference type="ARBA" id="ARBA00022692"/>
    </source>
</evidence>